<evidence type="ECO:0000313" key="1">
    <source>
        <dbReference type="EMBL" id="AXJ14431.1"/>
    </source>
</evidence>
<organism evidence="1">
    <name type="scientific">Ophiovirus citri</name>
    <dbReference type="NCBI Taxonomy" id="2170045"/>
    <lineage>
        <taxon>Viruses</taxon>
        <taxon>Riboviria</taxon>
        <taxon>Orthornavirae</taxon>
        <taxon>Negarnaviricota</taxon>
        <taxon>Haploviricotina</taxon>
        <taxon>Milneviricetes</taxon>
        <taxon>Naedrevirales</taxon>
        <taxon>Aspiviridae</taxon>
        <taxon>Ophiovirus</taxon>
    </lineage>
</organism>
<name>A0A345VNR0_9VIRU</name>
<reference evidence="1" key="1">
    <citation type="submission" date="2017-12" db="EMBL/GenBank/DDBJ databases">
        <title>Molecular identification and sequence analysis of Citrus psorosis virus three Chinese isolates.</title>
        <authorList>
            <person name="Li M."/>
        </authorList>
    </citation>
    <scope>NUCLEOTIDE SEQUENCE</scope>
    <source>
        <strain evidence="1">CHN-1</strain>
    </source>
</reference>
<protein>
    <submittedName>
        <fullName evidence="1">Putative 24K protein</fullName>
    </submittedName>
</protein>
<proteinExistence type="predicted"/>
<dbReference type="EMBL" id="MG673938">
    <property type="protein sequence ID" value="AXJ14431.1"/>
    <property type="molecule type" value="Genomic_RNA"/>
</dbReference>
<sequence>MAEYIEVRVENLHKWGLEMNMERIEKLSKRLKNIVDEDCIMKTSRIIGIWMFMPEIVQESLKDSPLMTQKAWIIPHEKTYKTIYGIDGIQMAVTQNEEDLFNDSEFFMISRCDSVMLTKNNKTIILNKELLNCNIAEDMLFNMLSCQEQDITEELMKKLKTIISSNPKERLEDKTEEVFWNSTRILNWIQHNDNSRSNSSDNSFRE</sequence>
<accession>A0A345VNR0</accession>